<gene>
    <name evidence="1" type="ORF">SteCoe_3168</name>
</gene>
<evidence type="ECO:0000313" key="1">
    <source>
        <dbReference type="EMBL" id="OMJ93841.1"/>
    </source>
</evidence>
<protein>
    <submittedName>
        <fullName evidence="1">Uncharacterized protein</fullName>
    </submittedName>
</protein>
<proteinExistence type="predicted"/>
<evidence type="ECO:0000313" key="2">
    <source>
        <dbReference type="Proteomes" id="UP000187209"/>
    </source>
</evidence>
<dbReference type="Proteomes" id="UP000187209">
    <property type="component" value="Unassembled WGS sequence"/>
</dbReference>
<name>A0A1R2CY09_9CILI</name>
<dbReference type="EMBL" id="MPUH01000036">
    <property type="protein sequence ID" value="OMJ93841.1"/>
    <property type="molecule type" value="Genomic_DNA"/>
</dbReference>
<sequence>MQAQAYFYDLLLTSPNTLLKNDILHSGKFLSPQVRQSLKTYKNITTETKLKNITKDPSEQSLGPGRYYTPTPPIVPAFKFSTTPRFRLENDSPISVSMSSGYLSSKSPLPSIQRSFVSISSRKKKIKKNYEIEMMIKKQTKELICSQRKEFILKSIKEKEQKAEYRKNAKVKDAVCKYFTTLVVSVLTTRVYYKRFYDMKRYKGKIIKLLEFLRIISRALGKFRLNGKRQKIKSAWKSLKILFPYYIRNWKKKRISYFNEIINGFFSIFTKRKTFTLYFYLLKTKIALIQKNIRNFVACSLARRKGLEIMWNNLNKKKIQIPNEVRDYFISKHIRENLMNQYYAVNKDKKIMMLLNENKHEEYLDEMMCINHKILPLKIFSKKDVLGLISSAYACRATWGKFNNKEMTSSQVMINGFKPIKKLQKKRFISKKKKNLLVANQFSSKAFSLISKKPKLIDNSK</sequence>
<reference evidence="1 2" key="1">
    <citation type="submission" date="2016-11" db="EMBL/GenBank/DDBJ databases">
        <title>The macronuclear genome of Stentor coeruleus: a giant cell with tiny introns.</title>
        <authorList>
            <person name="Slabodnick M."/>
            <person name="Ruby J.G."/>
            <person name="Reiff S.B."/>
            <person name="Swart E.C."/>
            <person name="Gosai S."/>
            <person name="Prabakaran S."/>
            <person name="Witkowska E."/>
            <person name="Larue G.E."/>
            <person name="Fisher S."/>
            <person name="Freeman R.M."/>
            <person name="Gunawardena J."/>
            <person name="Chu W."/>
            <person name="Stover N.A."/>
            <person name="Gregory B.D."/>
            <person name="Nowacki M."/>
            <person name="Derisi J."/>
            <person name="Roy S.W."/>
            <person name="Marshall W.F."/>
            <person name="Sood P."/>
        </authorList>
    </citation>
    <scope>NUCLEOTIDE SEQUENCE [LARGE SCALE GENOMIC DNA]</scope>
    <source>
        <strain evidence="1">WM001</strain>
    </source>
</reference>
<keyword evidence="2" id="KW-1185">Reference proteome</keyword>
<dbReference type="AlphaFoldDB" id="A0A1R2CY09"/>
<accession>A0A1R2CY09</accession>
<comment type="caution">
    <text evidence="1">The sequence shown here is derived from an EMBL/GenBank/DDBJ whole genome shotgun (WGS) entry which is preliminary data.</text>
</comment>
<organism evidence="1 2">
    <name type="scientific">Stentor coeruleus</name>
    <dbReference type="NCBI Taxonomy" id="5963"/>
    <lineage>
        <taxon>Eukaryota</taxon>
        <taxon>Sar</taxon>
        <taxon>Alveolata</taxon>
        <taxon>Ciliophora</taxon>
        <taxon>Postciliodesmatophora</taxon>
        <taxon>Heterotrichea</taxon>
        <taxon>Heterotrichida</taxon>
        <taxon>Stentoridae</taxon>
        <taxon>Stentor</taxon>
    </lineage>
</organism>